<evidence type="ECO:0000313" key="4">
    <source>
        <dbReference type="Proteomes" id="UP000033618"/>
    </source>
</evidence>
<comment type="caution">
    <text evidence="3">The sequence shown here is derived from an EMBL/GenBank/DDBJ whole genome shotgun (WGS) entry which is preliminary data.</text>
</comment>
<dbReference type="InterPro" id="IPR017927">
    <property type="entry name" value="FAD-bd_FR_type"/>
</dbReference>
<dbReference type="InterPro" id="IPR039261">
    <property type="entry name" value="FNR_nucleotide-bd"/>
</dbReference>
<dbReference type="Pfam" id="PF04954">
    <property type="entry name" value="SIP"/>
    <property type="match status" value="1"/>
</dbReference>
<dbReference type="Pfam" id="PF08021">
    <property type="entry name" value="FAD_binding_9"/>
    <property type="match status" value="1"/>
</dbReference>
<organism evidence="3 4">
    <name type="scientific">Robbsia andropogonis</name>
    <dbReference type="NCBI Taxonomy" id="28092"/>
    <lineage>
        <taxon>Bacteria</taxon>
        <taxon>Pseudomonadati</taxon>
        <taxon>Pseudomonadota</taxon>
        <taxon>Betaproteobacteria</taxon>
        <taxon>Burkholderiales</taxon>
        <taxon>Burkholderiaceae</taxon>
        <taxon>Robbsia</taxon>
    </lineage>
</organism>
<dbReference type="PANTHER" id="PTHR30157:SF0">
    <property type="entry name" value="NADPH-DEPENDENT FERRIC-CHELATE REDUCTASE"/>
    <property type="match status" value="1"/>
</dbReference>
<dbReference type="InterPro" id="IPR007037">
    <property type="entry name" value="SIP_rossman_dom"/>
</dbReference>
<dbReference type="InterPro" id="IPR017938">
    <property type="entry name" value="Riboflavin_synthase-like_b-brl"/>
</dbReference>
<dbReference type="AlphaFoldDB" id="A0A0F5JUB8"/>
<dbReference type="OrthoDB" id="9814826at2"/>
<evidence type="ECO:0000313" key="3">
    <source>
        <dbReference type="EMBL" id="KKB60942.1"/>
    </source>
</evidence>
<dbReference type="InterPro" id="IPR013113">
    <property type="entry name" value="SIP_FAD-bd"/>
</dbReference>
<evidence type="ECO:0000259" key="2">
    <source>
        <dbReference type="PROSITE" id="PS51384"/>
    </source>
</evidence>
<dbReference type="PANTHER" id="PTHR30157">
    <property type="entry name" value="FERRIC REDUCTASE, NADPH-DEPENDENT"/>
    <property type="match status" value="1"/>
</dbReference>
<dbReference type="EMBL" id="LAQU01000113">
    <property type="protein sequence ID" value="KKB60942.1"/>
    <property type="molecule type" value="Genomic_DNA"/>
</dbReference>
<protein>
    <recommendedName>
        <fullName evidence="2">FAD-binding FR-type domain-containing protein</fullName>
    </recommendedName>
</protein>
<dbReference type="InterPro" id="IPR039374">
    <property type="entry name" value="SIP_fam"/>
</dbReference>
<dbReference type="SUPFAM" id="SSF63380">
    <property type="entry name" value="Riboflavin synthase domain-like"/>
    <property type="match status" value="1"/>
</dbReference>
<name>A0A0F5JUB8_9BURK</name>
<keyword evidence="4" id="KW-1185">Reference proteome</keyword>
<dbReference type="Gene3D" id="2.40.30.10">
    <property type="entry name" value="Translation factors"/>
    <property type="match status" value="1"/>
</dbReference>
<evidence type="ECO:0000256" key="1">
    <source>
        <dbReference type="ARBA" id="ARBA00035644"/>
    </source>
</evidence>
<feature type="domain" description="FAD-binding FR-type" evidence="2">
    <location>
        <begin position="147"/>
        <end position="255"/>
    </location>
</feature>
<dbReference type="PROSITE" id="PS51384">
    <property type="entry name" value="FAD_FR"/>
    <property type="match status" value="1"/>
</dbReference>
<dbReference type="STRING" id="28092.WM40_26210"/>
<dbReference type="Proteomes" id="UP000033618">
    <property type="component" value="Unassembled WGS sequence"/>
</dbReference>
<comment type="similarity">
    <text evidence="1">Belongs to the SIP oxidoreductase family.</text>
</comment>
<proteinExistence type="inferred from homology"/>
<gene>
    <name evidence="3" type="ORF">WM40_26210</name>
</gene>
<reference evidence="3 4" key="1">
    <citation type="submission" date="2015-03" db="EMBL/GenBank/DDBJ databases">
        <title>Draft Genome Sequence of Burkholderia andropogonis type strain ICMP2807, isolated from Sorghum bicolor.</title>
        <authorList>
            <person name="Lopes-Santos L."/>
            <person name="Castro D.B."/>
            <person name="Ottoboni L.M."/>
            <person name="Park D."/>
            <person name="Weirc B.S."/>
            <person name="Destefano S.A."/>
        </authorList>
    </citation>
    <scope>NUCLEOTIDE SEQUENCE [LARGE SCALE GENOMIC DNA]</scope>
    <source>
        <strain evidence="3 4">ICMP2807</strain>
    </source>
</reference>
<sequence length="388" mass="42037">MFEGRAKLIYMLRALCSGASWRSQAIYEFGTYGIDPGSAFQFASLMDAISQQRPHVAILSPTSSVITVDELNLLSLLRRAAKERSVSDDASDLGFSMPTELRGLLDLCGAALFQASFKFQSRPMLSDGWDGAGRAETPSQSGVDAARRIRRATIQSITERSPGMLRMTLSGADLKTMNVSSPAMWVKLFPGHDGSPDSAAPIGRAYTIRKHEVEQGRITIDVSLDSGGMLATWAKLAYVGDLCGVAGPRGGFDAFPSDCETLLVAGDMSGVPAIEAIVESAPEHVEVQAFVVAKPEDCNLEIRLGGNRIIRWVDPGNDPTIANHLLRDAVVAQVAFRRSAYVWAAGEASLIRELRRGLITSLQVNPRRITTTGYWKRGERDYRDAAAG</sequence>
<dbReference type="GO" id="GO:0016491">
    <property type="term" value="F:oxidoreductase activity"/>
    <property type="evidence" value="ECO:0007669"/>
    <property type="project" value="InterPro"/>
</dbReference>
<accession>A0A0F5JUB8</accession>
<dbReference type="Gene3D" id="3.40.50.80">
    <property type="entry name" value="Nucleotide-binding domain of ferredoxin-NADP reductase (FNR) module"/>
    <property type="match status" value="1"/>
</dbReference>
<dbReference type="CDD" id="cd06193">
    <property type="entry name" value="siderophore_interacting"/>
    <property type="match status" value="1"/>
</dbReference>
<dbReference type="PATRIC" id="fig|28092.6.peg.6184"/>